<proteinExistence type="predicted"/>
<protein>
    <recommendedName>
        <fullName evidence="4">DUF4440 domain-containing protein</fullName>
    </recommendedName>
</protein>
<dbReference type="SUPFAM" id="SSF54427">
    <property type="entry name" value="NTF2-like"/>
    <property type="match status" value="1"/>
</dbReference>
<dbReference type="InterPro" id="IPR032710">
    <property type="entry name" value="NTF2-like_dom_sf"/>
</dbReference>
<dbReference type="AlphaFoldDB" id="A0A511YML6"/>
<keyword evidence="3" id="KW-1185">Reference proteome</keyword>
<dbReference type="OrthoDB" id="117186at2"/>
<evidence type="ECO:0008006" key="4">
    <source>
        <dbReference type="Google" id="ProtNLM"/>
    </source>
</evidence>
<comment type="caution">
    <text evidence="2">The sequence shown here is derived from an EMBL/GenBank/DDBJ whole genome shotgun (WGS) entry which is preliminary data.</text>
</comment>
<dbReference type="InterPro" id="IPR039437">
    <property type="entry name" value="FrzH/put_lumazine-bd"/>
</dbReference>
<feature type="signal peptide" evidence="1">
    <location>
        <begin position="1"/>
        <end position="21"/>
    </location>
</feature>
<evidence type="ECO:0000313" key="2">
    <source>
        <dbReference type="EMBL" id="GEN76451.1"/>
    </source>
</evidence>
<accession>A0A511YML6</accession>
<name>A0A511YML6_9FLAO</name>
<dbReference type="RefSeq" id="WP_146941426.1">
    <property type="nucleotide sequence ID" value="NZ_BJYJ01000010.1"/>
</dbReference>
<evidence type="ECO:0000313" key="3">
    <source>
        <dbReference type="Proteomes" id="UP000321863"/>
    </source>
</evidence>
<feature type="chain" id="PRO_5021748889" description="DUF4440 domain-containing protein" evidence="1">
    <location>
        <begin position="22"/>
        <end position="146"/>
    </location>
</feature>
<keyword evidence="1" id="KW-0732">Signal</keyword>
<organism evidence="2 3">
    <name type="scientific">Chryseobacterium hagamense</name>
    <dbReference type="NCBI Taxonomy" id="395935"/>
    <lineage>
        <taxon>Bacteria</taxon>
        <taxon>Pseudomonadati</taxon>
        <taxon>Bacteroidota</taxon>
        <taxon>Flavobacteriia</taxon>
        <taxon>Flavobacteriales</taxon>
        <taxon>Weeksellaceae</taxon>
        <taxon>Chryseobacterium group</taxon>
        <taxon>Chryseobacterium</taxon>
    </lineage>
</organism>
<gene>
    <name evidence="2" type="ORF">CHA01nite_21910</name>
</gene>
<reference evidence="2 3" key="1">
    <citation type="submission" date="2019-07" db="EMBL/GenBank/DDBJ databases">
        <title>Whole genome shotgun sequence of Chryseobacterium hagamense NBRC 105253.</title>
        <authorList>
            <person name="Hosoyama A."/>
            <person name="Uohara A."/>
            <person name="Ohji S."/>
            <person name="Ichikawa N."/>
        </authorList>
    </citation>
    <scope>NUCLEOTIDE SEQUENCE [LARGE SCALE GENOMIC DNA]</scope>
    <source>
        <strain evidence="2 3">NBRC 105253</strain>
    </source>
</reference>
<dbReference type="Gene3D" id="3.10.450.50">
    <property type="match status" value="1"/>
</dbReference>
<sequence>MKKISAVALLLGSFCFGQQNAEIEKPVRNLFSGMKNADAELLKSVFSDTAILQTIAGDGVKTESIDDFIHSVSKTEKEALDERITIEAIHKDGNLASVFTPYTFYFRGKFSHCGANSFQLVKQRNGEWKIQYLIDTRRKDQCKEIK</sequence>
<evidence type="ECO:0000256" key="1">
    <source>
        <dbReference type="SAM" id="SignalP"/>
    </source>
</evidence>
<dbReference type="Pfam" id="PF12893">
    <property type="entry name" value="Lumazine_bd_2"/>
    <property type="match status" value="1"/>
</dbReference>
<dbReference type="EMBL" id="BJYJ01000010">
    <property type="protein sequence ID" value="GEN76451.1"/>
    <property type="molecule type" value="Genomic_DNA"/>
</dbReference>
<dbReference type="Proteomes" id="UP000321863">
    <property type="component" value="Unassembled WGS sequence"/>
</dbReference>